<feature type="signal peptide" evidence="1">
    <location>
        <begin position="1"/>
        <end position="19"/>
    </location>
</feature>
<feature type="chain" id="PRO_5047415351" evidence="1">
    <location>
        <begin position="20"/>
        <end position="184"/>
    </location>
</feature>
<reference evidence="2 3" key="1">
    <citation type="submission" date="2023-09" db="EMBL/GenBank/DDBJ databases">
        <authorList>
            <person name="Rey-Velasco X."/>
        </authorList>
    </citation>
    <scope>NUCLEOTIDE SEQUENCE [LARGE SCALE GENOMIC DNA]</scope>
    <source>
        <strain evidence="2 3">P007</strain>
    </source>
</reference>
<dbReference type="NCBIfam" id="TIGR03512">
    <property type="entry name" value="GldD_lipo"/>
    <property type="match status" value="1"/>
</dbReference>
<proteinExistence type="predicted"/>
<evidence type="ECO:0000313" key="3">
    <source>
        <dbReference type="Proteomes" id="UP001250662"/>
    </source>
</evidence>
<gene>
    <name evidence="2" type="primary">gldD</name>
    <name evidence="2" type="ORF">RM520_01095</name>
</gene>
<keyword evidence="1" id="KW-0732">Signal</keyword>
<dbReference type="InterPro" id="IPR019850">
    <property type="entry name" value="GldD-like"/>
</dbReference>
<dbReference type="Proteomes" id="UP001250662">
    <property type="component" value="Unassembled WGS sequence"/>
</dbReference>
<organism evidence="2 3">
    <name type="scientific">Croceitalea vernalis</name>
    <dbReference type="NCBI Taxonomy" id="3075599"/>
    <lineage>
        <taxon>Bacteria</taxon>
        <taxon>Pseudomonadati</taxon>
        <taxon>Bacteroidota</taxon>
        <taxon>Flavobacteriia</taxon>
        <taxon>Flavobacteriales</taxon>
        <taxon>Flavobacteriaceae</taxon>
        <taxon>Croceitalea</taxon>
    </lineage>
</organism>
<dbReference type="RefSeq" id="WP_311383857.1">
    <property type="nucleotide sequence ID" value="NZ_JAVRHU010000001.1"/>
</dbReference>
<dbReference type="EMBL" id="JAVRHU010000001">
    <property type="protein sequence ID" value="MDT0620197.1"/>
    <property type="molecule type" value="Genomic_DNA"/>
</dbReference>
<protein>
    <submittedName>
        <fullName evidence="2">Gliding motility lipoprotein GldD</fullName>
    </submittedName>
</protein>
<keyword evidence="3" id="KW-1185">Reference proteome</keyword>
<accession>A0ABU3BCI8</accession>
<evidence type="ECO:0000313" key="2">
    <source>
        <dbReference type="EMBL" id="MDT0620197.1"/>
    </source>
</evidence>
<evidence type="ECO:0000256" key="1">
    <source>
        <dbReference type="SAM" id="SignalP"/>
    </source>
</evidence>
<comment type="caution">
    <text evidence="2">The sequence shown here is derived from an EMBL/GenBank/DDBJ whole genome shotgun (WGS) entry which is preliminary data.</text>
</comment>
<name>A0ABU3BCI8_9FLAO</name>
<dbReference type="Pfam" id="PF25593">
    <property type="entry name" value="GldD_lipo"/>
    <property type="match status" value="1"/>
</dbReference>
<keyword evidence="2" id="KW-0449">Lipoprotein</keyword>
<sequence length="184" mass="21152">MKYSILILLACVFFNLACNDEVLPKPKAMMRLDYPTASYIKSETPNFVFEQNNIAIVKQQNINGLTLDYPTIKGSIYLTYKPVNDDLKTLLNDAQKLSYEHVVKADNIVEQPFINDDKRVFGMFYEITGNAASQSQFYATDSTKNFVTGSLYFYAKPNYDSIFPAAIYLQNDIRKIMESLEWKD</sequence>